<feature type="transmembrane region" description="Helical" evidence="12">
    <location>
        <begin position="205"/>
        <end position="229"/>
    </location>
</feature>
<dbReference type="Pfam" id="PF02378">
    <property type="entry name" value="PTS_EIIC"/>
    <property type="match status" value="1"/>
</dbReference>
<sequence length="621" mass="67169">MAKKLNYADMAAAIITQLGTQENLTNVNHCATRLRVVVRDPSKVDAASLKKIDGVLGVEVRENQVQVIVGQIIEDLFLEVEKRVRKSSTGGSSKPQEKKLVAVFSNFLQLMAGIMSPVIPSLIAAGFLTCLLLLLNLVFGLESTNSTYVILNNLAQSVFYFLPVFVAYTSAKKFDTEPVLAMLLACWLLYPDWVAMAGAGGYTSYFGIPALLTTYNGAVLQIILSVWVMSKIDQLLKKALPLSVRHFLKPFLLILITSIITLTLTGPLGGLVTNYIAMFIAWIRNYASWAAVPAIIIFASTIGLLCPGFHLALIPIATTSLATVGYDDFINIWFFCCTITPGFIALAVALKSKNRRLKEIAFPASISALFGGISEPTTYGISYKMPKVYFCSIATSLITGLYAGIVHLKCFGFGGYSLTNILLYLGENGDTTNFIKALIGVGIMAVCSFVFVFMTKWDDSVYNEEDSEAENAAAVLTSVELTAPAQGVYIAQENIADPVFAAGTLGACFGIRPETDEVLSPVDGVINSIAPTRHAMTIKTAGGAEVMVHIGIDSMKLGDHEIETLVQTGQAVNRHQPIAKIDRKAFAAKQLDDTIIVILLNSAAYTQVHVDDQRQQLIAAA</sequence>
<keyword evidence="4" id="KW-0762">Sugar transport</keyword>
<evidence type="ECO:0000256" key="4">
    <source>
        <dbReference type="ARBA" id="ARBA00022597"/>
    </source>
</evidence>
<dbReference type="InterPro" id="IPR018113">
    <property type="entry name" value="PTrfase_EIIB_Cys"/>
</dbReference>
<evidence type="ECO:0000256" key="7">
    <source>
        <dbReference type="ARBA" id="ARBA00022692"/>
    </source>
</evidence>
<accession>A0A412FN56</accession>
<proteinExistence type="predicted"/>
<dbReference type="GO" id="GO:0009401">
    <property type="term" value="P:phosphoenolpyruvate-dependent sugar phosphotransferase system"/>
    <property type="evidence" value="ECO:0007669"/>
    <property type="project" value="UniProtKB-KW"/>
</dbReference>
<dbReference type="Pfam" id="PF00358">
    <property type="entry name" value="PTS_EIIA_1"/>
    <property type="match status" value="1"/>
</dbReference>
<keyword evidence="8" id="KW-0418">Kinase</keyword>
<dbReference type="SUPFAM" id="SSF55604">
    <property type="entry name" value="Glucose permease domain IIB"/>
    <property type="match status" value="1"/>
</dbReference>
<evidence type="ECO:0000256" key="6">
    <source>
        <dbReference type="ARBA" id="ARBA00022683"/>
    </source>
</evidence>
<dbReference type="SUPFAM" id="SSF51261">
    <property type="entry name" value="Duplicated hybrid motif"/>
    <property type="match status" value="1"/>
</dbReference>
<dbReference type="Gene3D" id="2.70.70.10">
    <property type="entry name" value="Glucose Permease (Domain IIA)"/>
    <property type="match status" value="1"/>
</dbReference>
<dbReference type="RefSeq" id="WP_117895887.1">
    <property type="nucleotide sequence ID" value="NZ_CABJCV010000023.1"/>
</dbReference>
<feature type="transmembrane region" description="Helical" evidence="12">
    <location>
        <begin position="250"/>
        <end position="269"/>
    </location>
</feature>
<reference evidence="16 17" key="1">
    <citation type="submission" date="2018-08" db="EMBL/GenBank/DDBJ databases">
        <title>A genome reference for cultivated species of the human gut microbiota.</title>
        <authorList>
            <person name="Zou Y."/>
            <person name="Xue W."/>
            <person name="Luo G."/>
        </authorList>
    </citation>
    <scope>NUCLEOTIDE SEQUENCE [LARGE SCALE GENOMIC DNA]</scope>
    <source>
        <strain evidence="16 17">AF24-29</strain>
    </source>
</reference>
<evidence type="ECO:0000256" key="2">
    <source>
        <dbReference type="ARBA" id="ARBA00022448"/>
    </source>
</evidence>
<feature type="domain" description="PTS EIIA type-1" evidence="13">
    <location>
        <begin position="497"/>
        <end position="601"/>
    </location>
</feature>
<dbReference type="Gene3D" id="3.30.1360.60">
    <property type="entry name" value="Glucose permease domain IIB"/>
    <property type="match status" value="1"/>
</dbReference>
<dbReference type="GO" id="GO:0008982">
    <property type="term" value="F:protein-N(PI)-phosphohistidine-sugar phosphotransferase activity"/>
    <property type="evidence" value="ECO:0007669"/>
    <property type="project" value="InterPro"/>
</dbReference>
<dbReference type="InterPro" id="IPR011055">
    <property type="entry name" value="Dup_hybrid_motif"/>
</dbReference>
<keyword evidence="17" id="KW-1185">Reference proteome</keyword>
<dbReference type="InterPro" id="IPR003352">
    <property type="entry name" value="PTS_EIIC"/>
</dbReference>
<keyword evidence="5" id="KW-0808">Transferase</keyword>
<dbReference type="PROSITE" id="PS51098">
    <property type="entry name" value="PTS_EIIB_TYPE_1"/>
    <property type="match status" value="1"/>
</dbReference>
<evidence type="ECO:0000259" key="13">
    <source>
        <dbReference type="PROSITE" id="PS51093"/>
    </source>
</evidence>
<dbReference type="CDD" id="cd00212">
    <property type="entry name" value="PTS_IIB_glc"/>
    <property type="match status" value="1"/>
</dbReference>
<dbReference type="GO" id="GO:0016301">
    <property type="term" value="F:kinase activity"/>
    <property type="evidence" value="ECO:0007669"/>
    <property type="project" value="UniProtKB-KW"/>
</dbReference>
<feature type="transmembrane region" description="Helical" evidence="12">
    <location>
        <begin position="180"/>
        <end position="199"/>
    </location>
</feature>
<dbReference type="InterPro" id="IPR001996">
    <property type="entry name" value="PTS_IIB_1"/>
</dbReference>
<dbReference type="GO" id="GO:0015771">
    <property type="term" value="P:trehalose transport"/>
    <property type="evidence" value="ECO:0007669"/>
    <property type="project" value="TreeGrafter"/>
</dbReference>
<feature type="transmembrane region" description="Helical" evidence="12">
    <location>
        <begin position="332"/>
        <end position="350"/>
    </location>
</feature>
<feature type="transmembrane region" description="Helical" evidence="12">
    <location>
        <begin position="147"/>
        <end position="168"/>
    </location>
</feature>
<keyword evidence="10 12" id="KW-0472">Membrane</keyword>
<feature type="transmembrane region" description="Helical" evidence="12">
    <location>
        <begin position="434"/>
        <end position="454"/>
    </location>
</feature>
<protein>
    <recommendedName>
        <fullName evidence="18">PTS beta-glucoside transporter subunit EIIBCA</fullName>
    </recommendedName>
</protein>
<dbReference type="InterPro" id="IPR001127">
    <property type="entry name" value="PTS_EIIA_1_perm"/>
</dbReference>
<evidence type="ECO:0008006" key="18">
    <source>
        <dbReference type="Google" id="ProtNLM"/>
    </source>
</evidence>
<dbReference type="GO" id="GO:0090589">
    <property type="term" value="F:protein-phosphocysteine-trehalose phosphotransferase system transporter activity"/>
    <property type="evidence" value="ECO:0007669"/>
    <property type="project" value="TreeGrafter"/>
</dbReference>
<keyword evidence="9 12" id="KW-1133">Transmembrane helix</keyword>
<name>A0A412FN56_9FIRM</name>
<feature type="domain" description="PTS EIIB type-1" evidence="14">
    <location>
        <begin position="8"/>
        <end position="90"/>
    </location>
</feature>
<dbReference type="PROSITE" id="PS51093">
    <property type="entry name" value="PTS_EIIA_TYPE_1"/>
    <property type="match status" value="1"/>
</dbReference>
<dbReference type="FunFam" id="3.30.1360.60:FF:000001">
    <property type="entry name" value="PTS system glucose-specific IIBC component PtsG"/>
    <property type="match status" value="1"/>
</dbReference>
<dbReference type="InterPro" id="IPR036878">
    <property type="entry name" value="Glu_permease_IIB"/>
</dbReference>
<feature type="transmembrane region" description="Helical" evidence="12">
    <location>
        <begin position="118"/>
        <end position="141"/>
    </location>
</feature>
<dbReference type="Proteomes" id="UP000284178">
    <property type="component" value="Unassembled WGS sequence"/>
</dbReference>
<comment type="subcellular location">
    <subcellularLocation>
        <location evidence="1">Cell membrane</location>
        <topology evidence="1">Multi-pass membrane protein</topology>
    </subcellularLocation>
</comment>
<dbReference type="EMBL" id="QRUP01000023">
    <property type="protein sequence ID" value="RGR69566.1"/>
    <property type="molecule type" value="Genomic_DNA"/>
</dbReference>
<evidence type="ECO:0000313" key="16">
    <source>
        <dbReference type="EMBL" id="RGR69566.1"/>
    </source>
</evidence>
<evidence type="ECO:0000256" key="5">
    <source>
        <dbReference type="ARBA" id="ARBA00022679"/>
    </source>
</evidence>
<organism evidence="16 17">
    <name type="scientific">Holdemania filiformis</name>
    <dbReference type="NCBI Taxonomy" id="61171"/>
    <lineage>
        <taxon>Bacteria</taxon>
        <taxon>Bacillati</taxon>
        <taxon>Bacillota</taxon>
        <taxon>Erysipelotrichia</taxon>
        <taxon>Erysipelotrichales</taxon>
        <taxon>Erysipelotrichaceae</taxon>
        <taxon>Holdemania</taxon>
    </lineage>
</organism>
<dbReference type="GeneID" id="83016670"/>
<dbReference type="PROSITE" id="PS51103">
    <property type="entry name" value="PTS_EIIC_TYPE_1"/>
    <property type="match status" value="1"/>
</dbReference>
<comment type="caution">
    <text evidence="16">The sequence shown here is derived from an EMBL/GenBank/DDBJ whole genome shotgun (WGS) entry which is preliminary data.</text>
</comment>
<evidence type="ECO:0000256" key="9">
    <source>
        <dbReference type="ARBA" id="ARBA00022989"/>
    </source>
</evidence>
<evidence type="ECO:0000259" key="15">
    <source>
        <dbReference type="PROSITE" id="PS51103"/>
    </source>
</evidence>
<dbReference type="PANTHER" id="PTHR30175">
    <property type="entry name" value="PHOSPHOTRANSFERASE SYSTEM TRANSPORT PROTEIN"/>
    <property type="match status" value="1"/>
</dbReference>
<dbReference type="PROSITE" id="PS01035">
    <property type="entry name" value="PTS_EIIB_TYPE_1_CYS"/>
    <property type="match status" value="1"/>
</dbReference>
<dbReference type="PANTHER" id="PTHR30175:SF1">
    <property type="entry name" value="PTS SYSTEM ARBUTIN-, CELLOBIOSE-, AND SALICIN-SPECIFIC EIIBC COMPONENT-RELATED"/>
    <property type="match status" value="1"/>
</dbReference>
<keyword evidence="2" id="KW-0813">Transport</keyword>
<dbReference type="InterPro" id="IPR013013">
    <property type="entry name" value="PTS_EIIC_1"/>
</dbReference>
<evidence type="ECO:0000256" key="12">
    <source>
        <dbReference type="SAM" id="Phobius"/>
    </source>
</evidence>
<dbReference type="InterPro" id="IPR050558">
    <property type="entry name" value="PTS_Sugar-Specific_Components"/>
</dbReference>
<dbReference type="GO" id="GO:0005886">
    <property type="term" value="C:plasma membrane"/>
    <property type="evidence" value="ECO:0007669"/>
    <property type="project" value="UniProtKB-SubCell"/>
</dbReference>
<feature type="active site" description="Phosphocysteine intermediate; for EIIB activity" evidence="11">
    <location>
        <position position="30"/>
    </location>
</feature>
<evidence type="ECO:0000256" key="1">
    <source>
        <dbReference type="ARBA" id="ARBA00004651"/>
    </source>
</evidence>
<feature type="domain" description="PTS EIIC type-1" evidence="15">
    <location>
        <begin position="109"/>
        <end position="471"/>
    </location>
</feature>
<evidence type="ECO:0000256" key="8">
    <source>
        <dbReference type="ARBA" id="ARBA00022777"/>
    </source>
</evidence>
<keyword evidence="7 12" id="KW-0812">Transmembrane</keyword>
<dbReference type="Pfam" id="PF00367">
    <property type="entry name" value="PTS_EIIB"/>
    <property type="match status" value="1"/>
</dbReference>
<evidence type="ECO:0000313" key="17">
    <source>
        <dbReference type="Proteomes" id="UP000284178"/>
    </source>
</evidence>
<evidence type="ECO:0000256" key="3">
    <source>
        <dbReference type="ARBA" id="ARBA00022475"/>
    </source>
</evidence>
<keyword evidence="6" id="KW-0598">Phosphotransferase system</keyword>
<gene>
    <name evidence="16" type="ORF">DWY25_14805</name>
</gene>
<keyword evidence="3" id="KW-1003">Cell membrane</keyword>
<feature type="transmembrane region" description="Helical" evidence="12">
    <location>
        <begin position="388"/>
        <end position="414"/>
    </location>
</feature>
<evidence type="ECO:0000256" key="11">
    <source>
        <dbReference type="PROSITE-ProRule" id="PRU00421"/>
    </source>
</evidence>
<evidence type="ECO:0000259" key="14">
    <source>
        <dbReference type="PROSITE" id="PS51098"/>
    </source>
</evidence>
<dbReference type="AlphaFoldDB" id="A0A412FN56"/>
<evidence type="ECO:0000256" key="10">
    <source>
        <dbReference type="ARBA" id="ARBA00023136"/>
    </source>
</evidence>